<dbReference type="PANTHER" id="PTHR38451:SF1">
    <property type="entry name" value="TRNA (ADENINE(22)-N(1))-METHYLTRANSFERASE"/>
    <property type="match status" value="1"/>
</dbReference>
<organism evidence="1 2">
    <name type="scientific">Alkaliphilus flagellatus</name>
    <dbReference type="NCBI Taxonomy" id="2841507"/>
    <lineage>
        <taxon>Bacteria</taxon>
        <taxon>Bacillati</taxon>
        <taxon>Bacillota</taxon>
        <taxon>Clostridia</taxon>
        <taxon>Peptostreptococcales</taxon>
        <taxon>Natronincolaceae</taxon>
        <taxon>Alkaliphilus</taxon>
    </lineage>
</organism>
<dbReference type="InterPro" id="IPR006901">
    <property type="entry name" value="TrmK"/>
</dbReference>
<evidence type="ECO:0000313" key="1">
    <source>
        <dbReference type="EMBL" id="MBU5675720.1"/>
    </source>
</evidence>
<gene>
    <name evidence="1" type="ORF">KQI88_04760</name>
</gene>
<keyword evidence="2" id="KW-1185">Reference proteome</keyword>
<proteinExistence type="predicted"/>
<accession>A0ABS6G2T6</accession>
<dbReference type="Pfam" id="PF12847">
    <property type="entry name" value="Methyltransf_18"/>
    <property type="match status" value="1"/>
</dbReference>
<comment type="caution">
    <text evidence="1">The sequence shown here is derived from an EMBL/GenBank/DDBJ whole genome shotgun (WGS) entry which is preliminary data.</text>
</comment>
<name>A0ABS6G2T6_9FIRM</name>
<reference evidence="1 2" key="1">
    <citation type="submission" date="2021-06" db="EMBL/GenBank/DDBJ databases">
        <authorList>
            <person name="Sun Q."/>
            <person name="Li D."/>
        </authorList>
    </citation>
    <scope>NUCLEOTIDE SEQUENCE [LARGE SCALE GENOMIC DNA]</scope>
    <source>
        <strain evidence="1 2">MSJ-5</strain>
    </source>
</reference>
<dbReference type="EMBL" id="JAHLQK010000001">
    <property type="protein sequence ID" value="MBU5675720.1"/>
    <property type="molecule type" value="Genomic_DNA"/>
</dbReference>
<sequence length="250" mass="27982">MVPFVNDNLIAKFKRGDLELSIRLTPRLQKIADQVIEGDVVADIGTDHGYIPIYLLKNKISPFVIAGDINEKPLESAENNIKKYSLSDKAETRLGSGLSILKPGEVDTVIVAGMGGLLISDLLTTSKKVVEKLNTLILQPMQAQPELRKYLINNGFTIEKDILVKEDHHIYEIIVAKHGIQEIRDQICYEIGFHINSNPKPLAIEYINGKIRATKMVIENISNNASEPSVEKLKEMNVKLKKLEEVLECL</sequence>
<dbReference type="Proteomes" id="UP000779508">
    <property type="component" value="Unassembled WGS sequence"/>
</dbReference>
<dbReference type="PIRSF" id="PIRSF018637">
    <property type="entry name" value="TrmK"/>
    <property type="match status" value="1"/>
</dbReference>
<evidence type="ECO:0000313" key="2">
    <source>
        <dbReference type="Proteomes" id="UP000779508"/>
    </source>
</evidence>
<keyword evidence="1" id="KW-0808">Transferase</keyword>
<protein>
    <submittedName>
        <fullName evidence="1">Class I SAM-dependent methyltransferase</fullName>
    </submittedName>
</protein>
<dbReference type="GO" id="GO:0032259">
    <property type="term" value="P:methylation"/>
    <property type="evidence" value="ECO:0007669"/>
    <property type="project" value="UniProtKB-KW"/>
</dbReference>
<keyword evidence="1" id="KW-0489">Methyltransferase</keyword>
<dbReference type="GO" id="GO:0008168">
    <property type="term" value="F:methyltransferase activity"/>
    <property type="evidence" value="ECO:0007669"/>
    <property type="project" value="UniProtKB-KW"/>
</dbReference>
<dbReference type="PANTHER" id="PTHR38451">
    <property type="entry name" value="TRNA (ADENINE(22)-N(1))-METHYLTRANSFERASE"/>
    <property type="match status" value="1"/>
</dbReference>